<evidence type="ECO:0000256" key="1">
    <source>
        <dbReference type="ARBA" id="ARBA00006739"/>
    </source>
</evidence>
<proteinExistence type="inferred from homology"/>
<dbReference type="GO" id="GO:0006506">
    <property type="term" value="P:GPI anchor biosynthetic process"/>
    <property type="evidence" value="ECO:0007669"/>
    <property type="project" value="TreeGrafter"/>
</dbReference>
<dbReference type="PANTHER" id="PTHR43398">
    <property type="entry name" value="DOLICHOL-PHOSPHATE MANNOSYLTRANSFERASE SUBUNIT 1"/>
    <property type="match status" value="1"/>
</dbReference>
<dbReference type="GO" id="GO:0004582">
    <property type="term" value="F:dolichyl-phosphate beta-D-mannosyltransferase activity"/>
    <property type="evidence" value="ECO:0007669"/>
    <property type="project" value="InterPro"/>
</dbReference>
<gene>
    <name evidence="6" type="ORF">NE632_07585</name>
</gene>
<dbReference type="RefSeq" id="WP_256322041.1">
    <property type="nucleotide sequence ID" value="NZ_JANGCN010000014.1"/>
</dbReference>
<dbReference type="Gene3D" id="3.90.550.10">
    <property type="entry name" value="Spore Coat Polysaccharide Biosynthesis Protein SpsA, Chain A"/>
    <property type="match status" value="1"/>
</dbReference>
<evidence type="ECO:0000256" key="2">
    <source>
        <dbReference type="ARBA" id="ARBA00022676"/>
    </source>
</evidence>
<keyword evidence="3 6" id="KW-0808">Transferase</keyword>
<accession>A0AAW5KMG3</accession>
<dbReference type="GO" id="GO:0016020">
    <property type="term" value="C:membrane"/>
    <property type="evidence" value="ECO:0007669"/>
    <property type="project" value="GOC"/>
</dbReference>
<dbReference type="Pfam" id="PF00535">
    <property type="entry name" value="Glycos_transf_2"/>
    <property type="match status" value="1"/>
</dbReference>
<comment type="caution">
    <text evidence="6">The sequence shown here is derived from an EMBL/GenBank/DDBJ whole genome shotgun (WGS) entry which is preliminary data.</text>
</comment>
<dbReference type="SUPFAM" id="SSF53448">
    <property type="entry name" value="Nucleotide-diphospho-sugar transferases"/>
    <property type="match status" value="1"/>
</dbReference>
<sequence>MAISAVLLAYKEAENLKVLLPKIKQQLDKIGEEYEIIIVDTMKPLDDTPAVCKKFGARYVNQRLPHFGGAFRTGIKAARYDKFLIMDSDGSHNPIYIPDIYKKFVKGADVVIGSRYVKGGKTNDSKVSIIMSHILNFVFRIITGIKAKDISTDFRMYDTKQLKAVKLTCQNYDILQEVLLKMKINNRKLVVKETPIVFEKRLYGESKRQLFKFILGYIKTLFMLIGVRINASFNKNRQK</sequence>
<keyword evidence="4" id="KW-1133">Transmembrane helix</keyword>
<dbReference type="InterPro" id="IPR029044">
    <property type="entry name" value="Nucleotide-diphossugar_trans"/>
</dbReference>
<feature type="domain" description="Glycosyltransferase 2-like" evidence="5">
    <location>
        <begin position="4"/>
        <end position="161"/>
    </location>
</feature>
<keyword evidence="4" id="KW-0812">Transmembrane</keyword>
<keyword evidence="4" id="KW-0472">Membrane</keyword>
<organism evidence="6 7">
    <name type="scientific">Ruminococcus bicirculans</name>
    <name type="common">ex Wegman et al. 2014</name>
    <dbReference type="NCBI Taxonomy" id="1160721"/>
    <lineage>
        <taxon>Bacteria</taxon>
        <taxon>Bacillati</taxon>
        <taxon>Bacillota</taxon>
        <taxon>Clostridia</taxon>
        <taxon>Eubacteriales</taxon>
        <taxon>Oscillospiraceae</taxon>
        <taxon>Ruminococcus</taxon>
    </lineage>
</organism>
<feature type="transmembrane region" description="Helical" evidence="4">
    <location>
        <begin position="210"/>
        <end position="229"/>
    </location>
</feature>
<evidence type="ECO:0000313" key="7">
    <source>
        <dbReference type="Proteomes" id="UP001206236"/>
    </source>
</evidence>
<evidence type="ECO:0000259" key="5">
    <source>
        <dbReference type="Pfam" id="PF00535"/>
    </source>
</evidence>
<protein>
    <submittedName>
        <fullName evidence="6">Glycosyltransferase</fullName>
        <ecNumber evidence="6">2.4.-.-</ecNumber>
    </submittedName>
</protein>
<dbReference type="EMBL" id="JANGCN010000014">
    <property type="protein sequence ID" value="MCQ5153168.1"/>
    <property type="molecule type" value="Genomic_DNA"/>
</dbReference>
<dbReference type="GO" id="GO:0035269">
    <property type="term" value="P:protein O-linked glycosylation via mannose"/>
    <property type="evidence" value="ECO:0007669"/>
    <property type="project" value="TreeGrafter"/>
</dbReference>
<comment type="similarity">
    <text evidence="1">Belongs to the glycosyltransferase 2 family.</text>
</comment>
<dbReference type="EC" id="2.4.-.-" evidence="6"/>
<evidence type="ECO:0000256" key="3">
    <source>
        <dbReference type="ARBA" id="ARBA00022679"/>
    </source>
</evidence>
<name>A0AAW5KMG3_9FIRM</name>
<dbReference type="InterPro" id="IPR039528">
    <property type="entry name" value="DPM1-like"/>
</dbReference>
<dbReference type="AlphaFoldDB" id="A0AAW5KMG3"/>
<keyword evidence="2 6" id="KW-0328">Glycosyltransferase</keyword>
<reference evidence="6" key="1">
    <citation type="submission" date="2022-06" db="EMBL/GenBank/DDBJ databases">
        <title>Isolation of gut microbiota from human fecal samples.</title>
        <authorList>
            <person name="Pamer E.G."/>
            <person name="Barat B."/>
            <person name="Waligurski E."/>
            <person name="Medina S."/>
            <person name="Paddock L."/>
            <person name="Mostad J."/>
        </authorList>
    </citation>
    <scope>NUCLEOTIDE SEQUENCE</scope>
    <source>
        <strain evidence="6">DFI.5.57</strain>
    </source>
</reference>
<evidence type="ECO:0000313" key="6">
    <source>
        <dbReference type="EMBL" id="MCQ5153168.1"/>
    </source>
</evidence>
<dbReference type="InterPro" id="IPR001173">
    <property type="entry name" value="Glyco_trans_2-like"/>
</dbReference>
<dbReference type="PANTHER" id="PTHR43398:SF1">
    <property type="entry name" value="DOLICHOL-PHOSPHATE MANNOSYLTRANSFERASE SUBUNIT 1"/>
    <property type="match status" value="1"/>
</dbReference>
<dbReference type="Proteomes" id="UP001206236">
    <property type="component" value="Unassembled WGS sequence"/>
</dbReference>
<evidence type="ECO:0000256" key="4">
    <source>
        <dbReference type="SAM" id="Phobius"/>
    </source>
</evidence>
<dbReference type="GO" id="GO:0006488">
    <property type="term" value="P:dolichol-linked oligosaccharide biosynthetic process"/>
    <property type="evidence" value="ECO:0007669"/>
    <property type="project" value="TreeGrafter"/>
</dbReference>